<reference evidence="1 2" key="1">
    <citation type="submission" date="2017-08" db="EMBL/GenBank/DDBJ databases">
        <title>Mechanisms for carbon and nitrogen cycling indicate functional differentiation within the Candidate Phyla Radiation.</title>
        <authorList>
            <person name="Danczak R.E."/>
            <person name="Johnston M.D."/>
            <person name="Kenah C."/>
            <person name="Slattery M."/>
            <person name="Wrighton K.C."/>
            <person name="Wilkins M.J."/>
        </authorList>
    </citation>
    <scope>NUCLEOTIDE SEQUENCE [LARGE SCALE GENOMIC DNA]</scope>
    <source>
        <strain evidence="1">Gr01-1014_85</strain>
    </source>
</reference>
<proteinExistence type="predicted"/>
<gene>
    <name evidence="1" type="ORF">CEO22_471</name>
</gene>
<comment type="caution">
    <text evidence="1">The sequence shown here is derived from an EMBL/GenBank/DDBJ whole genome shotgun (WGS) entry which is preliminary data.</text>
</comment>
<name>A0A554JAU7_9BACT</name>
<protein>
    <submittedName>
        <fullName evidence="1">Uncharacterized protein</fullName>
    </submittedName>
</protein>
<dbReference type="AlphaFoldDB" id="A0A554JAU7"/>
<evidence type="ECO:0000313" key="2">
    <source>
        <dbReference type="Proteomes" id="UP000316253"/>
    </source>
</evidence>
<accession>A0A554JAU7</accession>
<evidence type="ECO:0000313" key="1">
    <source>
        <dbReference type="EMBL" id="TSC65451.1"/>
    </source>
</evidence>
<sequence>MKLSDLPAELQQLIAEYKRLHQSANDVWKDAGGGIERTDRFIRLSDRLMKEAEGVKEQIKAYCARHGLKFSEVEAHLK</sequence>
<organism evidence="1 2">
    <name type="scientific">Candidatus Berkelbacteria bacterium Gr01-1014_85</name>
    <dbReference type="NCBI Taxonomy" id="2017150"/>
    <lineage>
        <taxon>Bacteria</taxon>
        <taxon>Candidatus Berkelbacteria</taxon>
    </lineage>
</organism>
<dbReference type="Proteomes" id="UP000316253">
    <property type="component" value="Unassembled WGS sequence"/>
</dbReference>
<dbReference type="EMBL" id="VMFD01000042">
    <property type="protein sequence ID" value="TSC65451.1"/>
    <property type="molecule type" value="Genomic_DNA"/>
</dbReference>